<keyword evidence="3" id="KW-1185">Reference proteome</keyword>
<organism evidence="2 3">
    <name type="scientific">Dunaliella salina</name>
    <name type="common">Green alga</name>
    <name type="synonym">Protococcus salinus</name>
    <dbReference type="NCBI Taxonomy" id="3046"/>
    <lineage>
        <taxon>Eukaryota</taxon>
        <taxon>Viridiplantae</taxon>
        <taxon>Chlorophyta</taxon>
        <taxon>core chlorophytes</taxon>
        <taxon>Chlorophyceae</taxon>
        <taxon>CS clade</taxon>
        <taxon>Chlamydomonadales</taxon>
        <taxon>Dunaliellaceae</taxon>
        <taxon>Dunaliella</taxon>
    </lineage>
</organism>
<dbReference type="InterPro" id="IPR001245">
    <property type="entry name" value="Ser-Thr/Tyr_kinase_cat_dom"/>
</dbReference>
<dbReference type="Proteomes" id="UP000815325">
    <property type="component" value="Unassembled WGS sequence"/>
</dbReference>
<evidence type="ECO:0000313" key="2">
    <source>
        <dbReference type="EMBL" id="KAF5833899.1"/>
    </source>
</evidence>
<dbReference type="Gene3D" id="3.30.200.20">
    <property type="entry name" value="Phosphorylase Kinase, domain 1"/>
    <property type="match status" value="1"/>
</dbReference>
<gene>
    <name evidence="2" type="ORF">DUNSADRAFT_9646</name>
</gene>
<sequence length="82" mass="9122">MANQHHMQLFNNHKELDAVRACELIACGGFSSVYKGHWQGLEVAIKVVPQRKDHSDGVREAVELAVMSTVSHPNMLGIQVRT</sequence>
<evidence type="ECO:0000313" key="3">
    <source>
        <dbReference type="Proteomes" id="UP000815325"/>
    </source>
</evidence>
<dbReference type="InterPro" id="IPR011009">
    <property type="entry name" value="Kinase-like_dom_sf"/>
</dbReference>
<accession>A0ABQ7GH58</accession>
<proteinExistence type="predicted"/>
<comment type="caution">
    <text evidence="2">The sequence shown here is derived from an EMBL/GenBank/DDBJ whole genome shotgun (WGS) entry which is preliminary data.</text>
</comment>
<feature type="domain" description="Protein kinase" evidence="1">
    <location>
        <begin position="19"/>
        <end position="82"/>
    </location>
</feature>
<dbReference type="EMBL" id="MU069785">
    <property type="protein sequence ID" value="KAF5833899.1"/>
    <property type="molecule type" value="Genomic_DNA"/>
</dbReference>
<protein>
    <recommendedName>
        <fullName evidence="1">Protein kinase domain-containing protein</fullName>
    </recommendedName>
</protein>
<dbReference type="SUPFAM" id="SSF56112">
    <property type="entry name" value="Protein kinase-like (PK-like)"/>
    <property type="match status" value="1"/>
</dbReference>
<evidence type="ECO:0000259" key="1">
    <source>
        <dbReference type="PROSITE" id="PS50011"/>
    </source>
</evidence>
<name>A0ABQ7GH58_DUNSA</name>
<dbReference type="PROSITE" id="PS50011">
    <property type="entry name" value="PROTEIN_KINASE_DOM"/>
    <property type="match status" value="1"/>
</dbReference>
<dbReference type="InterPro" id="IPR000719">
    <property type="entry name" value="Prot_kinase_dom"/>
</dbReference>
<reference evidence="2" key="1">
    <citation type="submission" date="2017-08" db="EMBL/GenBank/DDBJ databases">
        <authorList>
            <person name="Polle J.E."/>
            <person name="Barry K."/>
            <person name="Cushman J."/>
            <person name="Schmutz J."/>
            <person name="Tran D."/>
            <person name="Hathwaick L.T."/>
            <person name="Yim W.C."/>
            <person name="Jenkins J."/>
            <person name="Mckie-Krisberg Z.M."/>
            <person name="Prochnik S."/>
            <person name="Lindquist E."/>
            <person name="Dockter R.B."/>
            <person name="Adam C."/>
            <person name="Molina H."/>
            <person name="Bunkerborg J."/>
            <person name="Jin E."/>
            <person name="Buchheim M."/>
            <person name="Magnuson J."/>
        </authorList>
    </citation>
    <scope>NUCLEOTIDE SEQUENCE</scope>
    <source>
        <strain evidence="2">CCAP 19/18</strain>
    </source>
</reference>
<dbReference type="Pfam" id="PF07714">
    <property type="entry name" value="PK_Tyr_Ser-Thr"/>
    <property type="match status" value="1"/>
</dbReference>